<evidence type="ECO:0000313" key="1">
    <source>
        <dbReference type="EMBL" id="EMP26673.1"/>
    </source>
</evidence>
<protein>
    <submittedName>
        <fullName evidence="1">Uncharacterized protein</fullName>
    </submittedName>
</protein>
<name>M7B3I6_CHEMY</name>
<accession>M7B3I6</accession>
<proteinExistence type="predicted"/>
<sequence>MQAAYRGLDAATGGELWTIVEWSSEDPLNRLQIALLSTPVVHQIKKSREIRWERISCRHRIVWTLRASSTVFAAPSSAPNCRRRERLKIEAVANLPPQMAKESGCRRIAAAAQTS</sequence>
<gene>
    <name evidence="1" type="ORF">UY3_16248</name>
</gene>
<dbReference type="EMBL" id="KB576666">
    <property type="protein sequence ID" value="EMP26673.1"/>
    <property type="molecule type" value="Genomic_DNA"/>
</dbReference>
<keyword evidence="2" id="KW-1185">Reference proteome</keyword>
<organism evidence="1 2">
    <name type="scientific">Chelonia mydas</name>
    <name type="common">Green sea-turtle</name>
    <name type="synonym">Chelonia agassizi</name>
    <dbReference type="NCBI Taxonomy" id="8469"/>
    <lineage>
        <taxon>Eukaryota</taxon>
        <taxon>Metazoa</taxon>
        <taxon>Chordata</taxon>
        <taxon>Craniata</taxon>
        <taxon>Vertebrata</taxon>
        <taxon>Euteleostomi</taxon>
        <taxon>Archelosauria</taxon>
        <taxon>Testudinata</taxon>
        <taxon>Testudines</taxon>
        <taxon>Cryptodira</taxon>
        <taxon>Durocryptodira</taxon>
        <taxon>Americhelydia</taxon>
        <taxon>Chelonioidea</taxon>
        <taxon>Cheloniidae</taxon>
        <taxon>Chelonia</taxon>
    </lineage>
</organism>
<reference evidence="2" key="1">
    <citation type="journal article" date="2013" name="Nat. Genet.">
        <title>The draft genomes of soft-shell turtle and green sea turtle yield insights into the development and evolution of the turtle-specific body plan.</title>
        <authorList>
            <person name="Wang Z."/>
            <person name="Pascual-Anaya J."/>
            <person name="Zadissa A."/>
            <person name="Li W."/>
            <person name="Niimura Y."/>
            <person name="Huang Z."/>
            <person name="Li C."/>
            <person name="White S."/>
            <person name="Xiong Z."/>
            <person name="Fang D."/>
            <person name="Wang B."/>
            <person name="Ming Y."/>
            <person name="Chen Y."/>
            <person name="Zheng Y."/>
            <person name="Kuraku S."/>
            <person name="Pignatelli M."/>
            <person name="Herrero J."/>
            <person name="Beal K."/>
            <person name="Nozawa M."/>
            <person name="Li Q."/>
            <person name="Wang J."/>
            <person name="Zhang H."/>
            <person name="Yu L."/>
            <person name="Shigenobu S."/>
            <person name="Wang J."/>
            <person name="Liu J."/>
            <person name="Flicek P."/>
            <person name="Searle S."/>
            <person name="Wang J."/>
            <person name="Kuratani S."/>
            <person name="Yin Y."/>
            <person name="Aken B."/>
            <person name="Zhang G."/>
            <person name="Irie N."/>
        </authorList>
    </citation>
    <scope>NUCLEOTIDE SEQUENCE [LARGE SCALE GENOMIC DNA]</scope>
</reference>
<dbReference type="AlphaFoldDB" id="M7B3I6"/>
<dbReference type="Proteomes" id="UP000031443">
    <property type="component" value="Unassembled WGS sequence"/>
</dbReference>
<evidence type="ECO:0000313" key="2">
    <source>
        <dbReference type="Proteomes" id="UP000031443"/>
    </source>
</evidence>